<feature type="region of interest" description="Disordered" evidence="1">
    <location>
        <begin position="341"/>
        <end position="424"/>
    </location>
</feature>
<keyword evidence="3" id="KW-1185">Reference proteome</keyword>
<dbReference type="EMBL" id="PQIB02000012">
    <property type="protein sequence ID" value="RLM79698.1"/>
    <property type="molecule type" value="Genomic_DNA"/>
</dbReference>
<dbReference type="InterPro" id="IPR036259">
    <property type="entry name" value="MFS_trans_sf"/>
</dbReference>
<dbReference type="Gene3D" id="1.20.1250.20">
    <property type="entry name" value="MFS general substrate transporter like domains"/>
    <property type="match status" value="1"/>
</dbReference>
<dbReference type="Proteomes" id="UP000275267">
    <property type="component" value="Unassembled WGS sequence"/>
</dbReference>
<sequence>MDGNGDEGIEKSKEDLLAAAPVVDCATSAEDETTATAAAARHVTTAISTASGNEIMAIDYEANTITGVNLRSAVAALNIIGIQDVTVASSGTQSRKRKAPLSPPITFSGLDQTQSGKRKAPLLPPVTVSDLDHQSIVIPERHALQIWSDLAAANLLALHALKKGNPQSAVEAKAKEILFRQEELISELKTLFLSYMHQDVPLGSPLAFMKIKTIQNLSDDLLPLLKNLPNVSQLLLDQDEKVSKLRRCFMVAAAERLPPTAPADVMSPSTNSSERSLGAALGPFLTGFISRRGWDSVFVMLALCAFVAALLLSSHVKIEIPQIIEKWRNRSTNMRNGNEEILRSFGRGDGGYGRFDSNRQESSKRSATEREEGDLRQKLMKDQGERRAPDKIPKTTGEEGGPATTTVEGQNEENDTQGSEMDIASKNFVSSQKSAEEGEIEMTQINSEFTMDMDYDNMEVEDDMPEEELVDYEDENLINEKAEMDRLDKIFEEKAEGLSGRLNINIDGIERALNNKSIDQSRHSQSTTMCRHAYQFECICYELDLLNKSIINEDKTGGV</sequence>
<protein>
    <submittedName>
        <fullName evidence="2">Uncharacterized protein</fullName>
    </submittedName>
</protein>
<proteinExistence type="predicted"/>
<gene>
    <name evidence="2" type="ORF">C2845_PM12G10430</name>
</gene>
<evidence type="ECO:0000313" key="3">
    <source>
        <dbReference type="Proteomes" id="UP000275267"/>
    </source>
</evidence>
<reference evidence="3" key="1">
    <citation type="journal article" date="2019" name="Nat. Commun.">
        <title>The genome of broomcorn millet.</title>
        <authorList>
            <person name="Zou C."/>
            <person name="Miki D."/>
            <person name="Li D."/>
            <person name="Tang Q."/>
            <person name="Xiao L."/>
            <person name="Rajput S."/>
            <person name="Deng P."/>
            <person name="Jia W."/>
            <person name="Huang R."/>
            <person name="Zhang M."/>
            <person name="Sun Y."/>
            <person name="Hu J."/>
            <person name="Fu X."/>
            <person name="Schnable P.S."/>
            <person name="Li F."/>
            <person name="Zhang H."/>
            <person name="Feng B."/>
            <person name="Zhu X."/>
            <person name="Liu R."/>
            <person name="Schnable J.C."/>
            <person name="Zhu J.-K."/>
            <person name="Zhang H."/>
        </authorList>
    </citation>
    <scope>NUCLEOTIDE SEQUENCE [LARGE SCALE GENOMIC DNA]</scope>
</reference>
<dbReference type="AlphaFoldDB" id="A0A3L6QGA6"/>
<feature type="compositionally biased region" description="Basic and acidic residues" evidence="1">
    <location>
        <begin position="356"/>
        <end position="397"/>
    </location>
</feature>
<evidence type="ECO:0000313" key="2">
    <source>
        <dbReference type="EMBL" id="RLM79698.1"/>
    </source>
</evidence>
<comment type="caution">
    <text evidence="2">The sequence shown here is derived from an EMBL/GenBank/DDBJ whole genome shotgun (WGS) entry which is preliminary data.</text>
</comment>
<dbReference type="SUPFAM" id="SSF103473">
    <property type="entry name" value="MFS general substrate transporter"/>
    <property type="match status" value="1"/>
</dbReference>
<dbReference type="STRING" id="4540.A0A3L6QGA6"/>
<feature type="region of interest" description="Disordered" evidence="1">
    <location>
        <begin position="91"/>
        <end position="119"/>
    </location>
</feature>
<evidence type="ECO:0000256" key="1">
    <source>
        <dbReference type="SAM" id="MobiDB-lite"/>
    </source>
</evidence>
<accession>A0A3L6QGA6</accession>
<organism evidence="2 3">
    <name type="scientific">Panicum miliaceum</name>
    <name type="common">Proso millet</name>
    <name type="synonym">Broomcorn millet</name>
    <dbReference type="NCBI Taxonomy" id="4540"/>
    <lineage>
        <taxon>Eukaryota</taxon>
        <taxon>Viridiplantae</taxon>
        <taxon>Streptophyta</taxon>
        <taxon>Embryophyta</taxon>
        <taxon>Tracheophyta</taxon>
        <taxon>Spermatophyta</taxon>
        <taxon>Magnoliopsida</taxon>
        <taxon>Liliopsida</taxon>
        <taxon>Poales</taxon>
        <taxon>Poaceae</taxon>
        <taxon>PACMAD clade</taxon>
        <taxon>Panicoideae</taxon>
        <taxon>Panicodae</taxon>
        <taxon>Paniceae</taxon>
        <taxon>Panicinae</taxon>
        <taxon>Panicum</taxon>
        <taxon>Panicum sect. Panicum</taxon>
    </lineage>
</organism>
<name>A0A3L6QGA6_PANMI</name>